<proteinExistence type="predicted"/>
<accession>A0A6N8I2F5</accession>
<sequence>MKFNHQKFDWKWLFGRLKFALTDRSGGWNVPPSPPRKPFREMRIGGTTYRISSFFKTDGGNVLDRISRLIEKEAEKSANGQ</sequence>
<dbReference type="RefSeq" id="WP_066644282.1">
    <property type="nucleotide sequence ID" value="NZ_VWXL01000083.1"/>
</dbReference>
<reference evidence="1 2" key="1">
    <citation type="submission" date="2019-09" db="EMBL/GenBank/DDBJ databases">
        <title>Genome sequence of Clostridium sp. EA1.</title>
        <authorList>
            <person name="Poehlein A."/>
            <person name="Bengelsdorf F.R."/>
            <person name="Daniel R."/>
        </authorList>
    </citation>
    <scope>NUCLEOTIDE SEQUENCE [LARGE SCALE GENOMIC DNA]</scope>
    <source>
        <strain evidence="1 2">EA1</strain>
    </source>
</reference>
<dbReference type="AlphaFoldDB" id="A0A6N8I2F5"/>
<organism evidence="1 2">
    <name type="scientific">Caproicibacter fermentans</name>
    <dbReference type="NCBI Taxonomy" id="2576756"/>
    <lineage>
        <taxon>Bacteria</taxon>
        <taxon>Bacillati</taxon>
        <taxon>Bacillota</taxon>
        <taxon>Clostridia</taxon>
        <taxon>Eubacteriales</taxon>
        <taxon>Acutalibacteraceae</taxon>
        <taxon>Caproicibacter</taxon>
    </lineage>
</organism>
<name>A0A6N8I2F5_9FIRM</name>
<protein>
    <submittedName>
        <fullName evidence="1">Uncharacterized protein</fullName>
    </submittedName>
</protein>
<gene>
    <name evidence="1" type="ORF">CAFE_28160</name>
</gene>
<evidence type="ECO:0000313" key="2">
    <source>
        <dbReference type="Proteomes" id="UP000469440"/>
    </source>
</evidence>
<keyword evidence="2" id="KW-1185">Reference proteome</keyword>
<dbReference type="Proteomes" id="UP000469440">
    <property type="component" value="Unassembled WGS sequence"/>
</dbReference>
<evidence type="ECO:0000313" key="1">
    <source>
        <dbReference type="EMBL" id="MVB12085.1"/>
    </source>
</evidence>
<dbReference type="EMBL" id="VWXL01000083">
    <property type="protein sequence ID" value="MVB12085.1"/>
    <property type="molecule type" value="Genomic_DNA"/>
</dbReference>
<comment type="caution">
    <text evidence="1">The sequence shown here is derived from an EMBL/GenBank/DDBJ whole genome shotgun (WGS) entry which is preliminary data.</text>
</comment>